<dbReference type="InterPro" id="IPR010982">
    <property type="entry name" value="Lambda_DNA-bd_dom_sf"/>
</dbReference>
<dbReference type="EMBL" id="JAVFKN010000042">
    <property type="protein sequence ID" value="MDQ5770863.1"/>
    <property type="molecule type" value="Genomic_DNA"/>
</dbReference>
<dbReference type="GO" id="GO:0003677">
    <property type="term" value="F:DNA binding"/>
    <property type="evidence" value="ECO:0007669"/>
    <property type="project" value="InterPro"/>
</dbReference>
<sequence length="110" mass="12423">MSKIEEIMPPNLKRAIRKLGHDINTARRRRKLTVAMMTQRAGISKPTYLRVEKGDPNVSFGIYCMVLFALGEADRINDLLDISRDETGLLLDEARLPKRVHPPKQPSGAL</sequence>
<accession>A0AA51MI35</accession>
<evidence type="ECO:0000313" key="1">
    <source>
        <dbReference type="EMBL" id="MDQ5770863.1"/>
    </source>
</evidence>
<dbReference type="CDD" id="cd00093">
    <property type="entry name" value="HTH_XRE"/>
    <property type="match status" value="1"/>
</dbReference>
<dbReference type="SUPFAM" id="SSF47413">
    <property type="entry name" value="lambda repressor-like DNA-binding domains"/>
    <property type="match status" value="1"/>
</dbReference>
<reference evidence="2 3" key="1">
    <citation type="submission" date="2023-08" db="EMBL/GenBank/DDBJ databases">
        <title>New molecular markers tilS and rpoB for phylogenetic and monitoring studies of the genus Thiothrix biodiversity.</title>
        <authorList>
            <person name="Ravin N.V."/>
            <person name="Smolyakov D."/>
            <person name="Markov N.D."/>
            <person name="Beletsky A.V."/>
            <person name="Mardanov A.V."/>
            <person name="Rudenko T.S."/>
            <person name="Grabovich M.Y."/>
        </authorList>
    </citation>
    <scope>NUCLEOTIDE SEQUENCE</scope>
    <source>
        <strain evidence="2">DNT52</strain>
        <strain evidence="1 3">H33</strain>
        <plasmid evidence="2">pThsubDNT52_1</plasmid>
    </source>
</reference>
<evidence type="ECO:0000313" key="3">
    <source>
        <dbReference type="Proteomes" id="UP001223336"/>
    </source>
</evidence>
<dbReference type="Proteomes" id="UP001223336">
    <property type="component" value="Unassembled WGS sequence"/>
</dbReference>
<keyword evidence="2" id="KW-0614">Plasmid</keyword>
<dbReference type="EMBL" id="CP133216">
    <property type="protein sequence ID" value="WML84904.1"/>
    <property type="molecule type" value="Genomic_DNA"/>
</dbReference>
<organism evidence="2">
    <name type="scientific">Thiothrix subterranea</name>
    <dbReference type="NCBI Taxonomy" id="2735563"/>
    <lineage>
        <taxon>Bacteria</taxon>
        <taxon>Pseudomonadati</taxon>
        <taxon>Pseudomonadota</taxon>
        <taxon>Gammaproteobacteria</taxon>
        <taxon>Thiotrichales</taxon>
        <taxon>Thiotrichaceae</taxon>
        <taxon>Thiothrix</taxon>
    </lineage>
</organism>
<dbReference type="RefSeq" id="WP_308136525.1">
    <property type="nucleotide sequence ID" value="NZ_CP133216.1"/>
</dbReference>
<dbReference type="AlphaFoldDB" id="A0AA51MI35"/>
<dbReference type="Gene3D" id="1.10.260.40">
    <property type="entry name" value="lambda repressor-like DNA-binding domains"/>
    <property type="match status" value="1"/>
</dbReference>
<geneLocation type="plasmid" evidence="2">
    <name>pThsubDNT52_1</name>
</geneLocation>
<dbReference type="InterPro" id="IPR001387">
    <property type="entry name" value="Cro/C1-type_HTH"/>
</dbReference>
<name>A0AA51MI35_9GAMM</name>
<evidence type="ECO:0000313" key="2">
    <source>
        <dbReference type="EMBL" id="WML84904.1"/>
    </source>
</evidence>
<proteinExistence type="predicted"/>
<dbReference type="Proteomes" id="UP001229862">
    <property type="component" value="Plasmid pThsubDNT52_1"/>
</dbReference>
<gene>
    <name evidence="1" type="ORF">RCC75_20200</name>
    <name evidence="2" type="ORF">RCG00_00285</name>
</gene>
<keyword evidence="3" id="KW-1185">Reference proteome</keyword>
<protein>
    <submittedName>
        <fullName evidence="2">Helix-turn-helix transcriptional regulator</fullName>
    </submittedName>
</protein>